<dbReference type="OrthoDB" id="9996331at2759"/>
<accession>A0A087TMC7</accession>
<dbReference type="AlphaFoldDB" id="A0A087TMC7"/>
<name>A0A087TMC7_STEMI</name>
<dbReference type="Proteomes" id="UP000054359">
    <property type="component" value="Unassembled WGS sequence"/>
</dbReference>
<dbReference type="InterPro" id="IPR036397">
    <property type="entry name" value="RNaseH_sf"/>
</dbReference>
<evidence type="ECO:0000313" key="2">
    <source>
        <dbReference type="Proteomes" id="UP000054359"/>
    </source>
</evidence>
<gene>
    <name evidence="1" type="ORF">X975_10189</name>
</gene>
<organism evidence="1 2">
    <name type="scientific">Stegodyphus mimosarum</name>
    <name type="common">African social velvet spider</name>
    <dbReference type="NCBI Taxonomy" id="407821"/>
    <lineage>
        <taxon>Eukaryota</taxon>
        <taxon>Metazoa</taxon>
        <taxon>Ecdysozoa</taxon>
        <taxon>Arthropoda</taxon>
        <taxon>Chelicerata</taxon>
        <taxon>Arachnida</taxon>
        <taxon>Araneae</taxon>
        <taxon>Araneomorphae</taxon>
        <taxon>Entelegynae</taxon>
        <taxon>Eresoidea</taxon>
        <taxon>Eresidae</taxon>
        <taxon>Stegodyphus</taxon>
    </lineage>
</organism>
<keyword evidence="2" id="KW-1185">Reference proteome</keyword>
<feature type="non-terminal residue" evidence="1">
    <location>
        <position position="83"/>
    </location>
</feature>
<sequence>MDDNAQSHKAYVVSEYLQSGNITQMDWPPYSLDLNPNSACMGCLMVLNFNTPNFFLNPPRAEKCTFRRACCNSTRLYCCEGKN</sequence>
<dbReference type="EMBL" id="KK115874">
    <property type="protein sequence ID" value="KFM66266.1"/>
    <property type="molecule type" value="Genomic_DNA"/>
</dbReference>
<protein>
    <recommendedName>
        <fullName evidence="3">Tc1-like transposase DDE domain-containing protein</fullName>
    </recommendedName>
</protein>
<proteinExistence type="predicted"/>
<dbReference type="GO" id="GO:0003676">
    <property type="term" value="F:nucleic acid binding"/>
    <property type="evidence" value="ECO:0007669"/>
    <property type="project" value="InterPro"/>
</dbReference>
<evidence type="ECO:0008006" key="3">
    <source>
        <dbReference type="Google" id="ProtNLM"/>
    </source>
</evidence>
<evidence type="ECO:0000313" key="1">
    <source>
        <dbReference type="EMBL" id="KFM66266.1"/>
    </source>
</evidence>
<reference evidence="1 2" key="1">
    <citation type="submission" date="2013-11" db="EMBL/GenBank/DDBJ databases">
        <title>Genome sequencing of Stegodyphus mimosarum.</title>
        <authorList>
            <person name="Bechsgaard J."/>
        </authorList>
    </citation>
    <scope>NUCLEOTIDE SEQUENCE [LARGE SCALE GENOMIC DNA]</scope>
</reference>
<dbReference type="Gene3D" id="3.30.420.10">
    <property type="entry name" value="Ribonuclease H-like superfamily/Ribonuclease H"/>
    <property type="match status" value="1"/>
</dbReference>